<dbReference type="Proteomes" id="UP000317839">
    <property type="component" value="Unassembled WGS sequence"/>
</dbReference>
<dbReference type="RefSeq" id="WP_142940838.1">
    <property type="nucleotide sequence ID" value="NZ_VIKR01000001.1"/>
</dbReference>
<gene>
    <name evidence="2" type="ORF">FLL45_04790</name>
</gene>
<proteinExistence type="predicted"/>
<reference evidence="2 3" key="1">
    <citation type="submission" date="2019-06" db="EMBL/GenBank/DDBJ databases">
        <title>Draft genome of Aliikangiella marina GYP-15.</title>
        <authorList>
            <person name="Wang G."/>
        </authorList>
    </citation>
    <scope>NUCLEOTIDE SEQUENCE [LARGE SCALE GENOMIC DNA]</scope>
    <source>
        <strain evidence="2 3">GYP-15</strain>
    </source>
</reference>
<dbReference type="OrthoDB" id="6226635at2"/>
<dbReference type="SUPFAM" id="SSF48452">
    <property type="entry name" value="TPR-like"/>
    <property type="match status" value="1"/>
</dbReference>
<dbReference type="InterPro" id="IPR011990">
    <property type="entry name" value="TPR-like_helical_dom_sf"/>
</dbReference>
<comment type="caution">
    <text evidence="2">The sequence shown here is derived from an EMBL/GenBank/DDBJ whole genome shotgun (WGS) entry which is preliminary data.</text>
</comment>
<dbReference type="Gene3D" id="1.25.40.10">
    <property type="entry name" value="Tetratricopeptide repeat domain"/>
    <property type="match status" value="1"/>
</dbReference>
<keyword evidence="1" id="KW-0732">Signal</keyword>
<feature type="signal peptide" evidence="1">
    <location>
        <begin position="1"/>
        <end position="32"/>
    </location>
</feature>
<sequence>MKPFNTLTAKSKLILKLLSACIVASLFNISNAAASTKGFQVAVVEHTTGAKEIIEGQYETGLKKLSKRDTPAKSSFNRSLTRCAANIMLNDYQSADGACTVAIEKYKNRSSLNYKYFKSIAYSNRGVARYLKGDMTAASDDLKMAASLDDNKIVMANLANIKAKIANH</sequence>
<evidence type="ECO:0008006" key="4">
    <source>
        <dbReference type="Google" id="ProtNLM"/>
    </source>
</evidence>
<evidence type="ECO:0000313" key="3">
    <source>
        <dbReference type="Proteomes" id="UP000317839"/>
    </source>
</evidence>
<accession>A0A545TJ74</accession>
<organism evidence="2 3">
    <name type="scientific">Aliikangiella marina</name>
    <dbReference type="NCBI Taxonomy" id="1712262"/>
    <lineage>
        <taxon>Bacteria</taxon>
        <taxon>Pseudomonadati</taxon>
        <taxon>Pseudomonadota</taxon>
        <taxon>Gammaproteobacteria</taxon>
        <taxon>Oceanospirillales</taxon>
        <taxon>Pleioneaceae</taxon>
        <taxon>Aliikangiella</taxon>
    </lineage>
</organism>
<feature type="chain" id="PRO_5021751265" description="Tetratricopeptide repeat protein" evidence="1">
    <location>
        <begin position="33"/>
        <end position="168"/>
    </location>
</feature>
<evidence type="ECO:0000313" key="2">
    <source>
        <dbReference type="EMBL" id="TQV77265.1"/>
    </source>
</evidence>
<protein>
    <recommendedName>
        <fullName evidence="4">Tetratricopeptide repeat protein</fullName>
    </recommendedName>
</protein>
<keyword evidence="3" id="KW-1185">Reference proteome</keyword>
<evidence type="ECO:0000256" key="1">
    <source>
        <dbReference type="SAM" id="SignalP"/>
    </source>
</evidence>
<dbReference type="AlphaFoldDB" id="A0A545TJ74"/>
<dbReference type="EMBL" id="VIKR01000001">
    <property type="protein sequence ID" value="TQV77265.1"/>
    <property type="molecule type" value="Genomic_DNA"/>
</dbReference>
<name>A0A545TJ74_9GAMM</name>